<gene>
    <name evidence="1" type="ORF">SAMN04488066_10358</name>
</gene>
<dbReference type="RefSeq" id="WP_149783488.1">
    <property type="nucleotide sequence ID" value="NZ_BAAADP010000001.1"/>
</dbReference>
<dbReference type="Proteomes" id="UP000323537">
    <property type="component" value="Unassembled WGS sequence"/>
</dbReference>
<evidence type="ECO:0000313" key="1">
    <source>
        <dbReference type="EMBL" id="SFH40531.1"/>
    </source>
</evidence>
<protein>
    <submittedName>
        <fullName evidence="1">Putative rSAM target protein, CGCGG family</fullName>
    </submittedName>
</protein>
<keyword evidence="2" id="KW-1185">Reference proteome</keyword>
<name>A0A1I2ZTX0_9EURY</name>
<sequence>MSQTDVGGIRDATSTTEDLPAFLTEEHAGSWSANLELDRYADDREILVEHALLALERTSPEHHVNLVTHPEHGDPEPYLEDAILERFPEATAEVVDQCGCGGYVYRVEP</sequence>
<dbReference type="NCBIfam" id="TIGR03995">
    <property type="entry name" value="target_X_rSAM"/>
    <property type="match status" value="1"/>
</dbReference>
<reference evidence="1 2" key="1">
    <citation type="submission" date="2016-10" db="EMBL/GenBank/DDBJ databases">
        <authorList>
            <person name="Varghese N."/>
            <person name="Submissions S."/>
        </authorList>
    </citation>
    <scope>NUCLEOTIDE SEQUENCE [LARGE SCALE GENOMIC DNA]</scope>
    <source>
        <strain evidence="1 2">CGMCC 1.6377</strain>
    </source>
</reference>
<evidence type="ECO:0000313" key="2">
    <source>
        <dbReference type="Proteomes" id="UP000323537"/>
    </source>
</evidence>
<dbReference type="EMBL" id="FOPZ01000003">
    <property type="protein sequence ID" value="SFH40531.1"/>
    <property type="molecule type" value="Genomic_DNA"/>
</dbReference>
<proteinExistence type="predicted"/>
<dbReference type="OrthoDB" id="275377at2157"/>
<organism evidence="1 2">
    <name type="scientific">Halorubrum aquaticum</name>
    <dbReference type="NCBI Taxonomy" id="387340"/>
    <lineage>
        <taxon>Archaea</taxon>
        <taxon>Methanobacteriati</taxon>
        <taxon>Methanobacteriota</taxon>
        <taxon>Stenosarchaea group</taxon>
        <taxon>Halobacteria</taxon>
        <taxon>Halobacteriales</taxon>
        <taxon>Haloferacaceae</taxon>
        <taxon>Halorubrum</taxon>
    </lineage>
</organism>
<dbReference type="InterPro" id="IPR023906">
    <property type="entry name" value="rSAM_target_put"/>
</dbReference>
<dbReference type="AlphaFoldDB" id="A0A1I2ZTX0"/>
<accession>A0A1I2ZTX0</accession>
<dbReference type="Pfam" id="PF26005">
    <property type="entry name" value="rSAM_target_put"/>
    <property type="match status" value="1"/>
</dbReference>